<evidence type="ECO:0000256" key="4">
    <source>
        <dbReference type="ARBA" id="ARBA00022692"/>
    </source>
</evidence>
<evidence type="ECO:0000256" key="5">
    <source>
        <dbReference type="ARBA" id="ARBA00022960"/>
    </source>
</evidence>
<protein>
    <recommendedName>
        <fullName evidence="12">Probable peptidoglycan glycosyltransferase FtsW</fullName>
        <ecNumber evidence="14">2.4.99.28</ecNumber>
    </recommendedName>
    <alternativeName>
        <fullName evidence="13">Cell division protein FtsW</fullName>
    </alternativeName>
    <alternativeName>
        <fullName evidence="10">Cell wall polymerase</fullName>
    </alternativeName>
    <alternativeName>
        <fullName evidence="9">Peptidoglycan polymerase</fullName>
    </alternativeName>
</protein>
<evidence type="ECO:0000256" key="11">
    <source>
        <dbReference type="ARBA" id="ARBA00038053"/>
    </source>
</evidence>
<dbReference type="GO" id="GO:0015648">
    <property type="term" value="F:lipid-linked peptidoglycan transporter activity"/>
    <property type="evidence" value="ECO:0007669"/>
    <property type="project" value="TreeGrafter"/>
</dbReference>
<dbReference type="Pfam" id="PF01098">
    <property type="entry name" value="FTSW_RODA_SPOVE"/>
    <property type="match status" value="1"/>
</dbReference>
<dbReference type="InterPro" id="IPR001182">
    <property type="entry name" value="FtsW/RodA"/>
</dbReference>
<evidence type="ECO:0000256" key="13">
    <source>
        <dbReference type="ARBA" id="ARBA00041418"/>
    </source>
</evidence>
<feature type="transmembrane region" description="Helical" evidence="16">
    <location>
        <begin position="306"/>
        <end position="331"/>
    </location>
</feature>
<sequence>MDKIKAWTDKNIQGDPVIWIVVICLSVFGILVIYSATGSLAYRSAGGNTEKYLIRHSFMVVLALGVMWLAHKVDYRYYSKLTRYALIASVPLLLYAWLYGASHNDASRWIVLPFVGIQFQPSDLAKLALIAALATMLAKRQQNIKDFKESLIPMLAWCGGICGLIAMTNISTAVLLFATCMLLLFIGRVPMKYLAMLAVVGVFAGLIAIKVGQRGTTAESRIKSFVQGTEIPYQVEQSYIAIATGGVMGKGPGNSVQRNFLPEAYADFVYAIIIEEYGIVGGAIVLLLYLVLLYRGMRVVANSDRAFGGLLSAGLSFAIVIQALVNIGVVVGLGPVTGQTLPLISMGGTSLIFTGLALGIILSISRGEREDFSAINGESRNTAKAI</sequence>
<evidence type="ECO:0000256" key="3">
    <source>
        <dbReference type="ARBA" id="ARBA00022679"/>
    </source>
</evidence>
<dbReference type="EMBL" id="MDGQ01000005">
    <property type="protein sequence ID" value="OEK05496.1"/>
    <property type="molecule type" value="Genomic_DNA"/>
</dbReference>
<dbReference type="GO" id="GO:0008360">
    <property type="term" value="P:regulation of cell shape"/>
    <property type="evidence" value="ECO:0007669"/>
    <property type="project" value="UniProtKB-KW"/>
</dbReference>
<evidence type="ECO:0000256" key="8">
    <source>
        <dbReference type="ARBA" id="ARBA00023136"/>
    </source>
</evidence>
<keyword evidence="8 16" id="KW-0472">Membrane</keyword>
<evidence type="ECO:0000256" key="9">
    <source>
        <dbReference type="ARBA" id="ARBA00032370"/>
    </source>
</evidence>
<dbReference type="GO" id="GO:0008955">
    <property type="term" value="F:peptidoglycan glycosyltransferase activity"/>
    <property type="evidence" value="ECO:0007669"/>
    <property type="project" value="UniProtKB-EC"/>
</dbReference>
<evidence type="ECO:0000256" key="15">
    <source>
        <dbReference type="ARBA" id="ARBA00049902"/>
    </source>
</evidence>
<evidence type="ECO:0000313" key="18">
    <source>
        <dbReference type="Proteomes" id="UP000095552"/>
    </source>
</evidence>
<dbReference type="RefSeq" id="WP_069836999.1">
    <property type="nucleotide sequence ID" value="NZ_MDGQ01000005.1"/>
</dbReference>
<name>A0A1E5T2B7_9BACT</name>
<reference evidence="17 18" key="1">
    <citation type="submission" date="2016-08" db="EMBL/GenBank/DDBJ databases">
        <title>Draft genome of Fabibacter sp. strain SK-8.</title>
        <authorList>
            <person name="Wong S.-K."/>
            <person name="Hamasaki K."/>
            <person name="Yoshizawa S."/>
        </authorList>
    </citation>
    <scope>NUCLEOTIDE SEQUENCE [LARGE SCALE GENOMIC DNA]</scope>
    <source>
        <strain evidence="17 18">SK-8</strain>
    </source>
</reference>
<comment type="caution">
    <text evidence="17">The sequence shown here is derived from an EMBL/GenBank/DDBJ whole genome shotgun (WGS) entry which is preliminary data.</text>
</comment>
<keyword evidence="17" id="KW-0131">Cell cycle</keyword>
<comment type="catalytic activity">
    <reaction evidence="15">
        <text>[GlcNAc-(1-&gt;4)-Mur2Ac(oyl-L-Ala-gamma-D-Glu-L-Lys-D-Ala-D-Ala)](n)-di-trans,octa-cis-undecaprenyl diphosphate + beta-D-GlcNAc-(1-&gt;4)-Mur2Ac(oyl-L-Ala-gamma-D-Glu-L-Lys-D-Ala-D-Ala)-di-trans,octa-cis-undecaprenyl diphosphate = [GlcNAc-(1-&gt;4)-Mur2Ac(oyl-L-Ala-gamma-D-Glu-L-Lys-D-Ala-D-Ala)](n+1)-di-trans,octa-cis-undecaprenyl diphosphate + di-trans,octa-cis-undecaprenyl diphosphate + H(+)</text>
        <dbReference type="Rhea" id="RHEA:23708"/>
        <dbReference type="Rhea" id="RHEA-COMP:9602"/>
        <dbReference type="Rhea" id="RHEA-COMP:9603"/>
        <dbReference type="ChEBI" id="CHEBI:15378"/>
        <dbReference type="ChEBI" id="CHEBI:58405"/>
        <dbReference type="ChEBI" id="CHEBI:60033"/>
        <dbReference type="ChEBI" id="CHEBI:78435"/>
        <dbReference type="EC" id="2.4.99.28"/>
    </reaction>
</comment>
<dbReference type="STRING" id="1563681.BFP71_07960"/>
<dbReference type="PANTHER" id="PTHR30474">
    <property type="entry name" value="CELL CYCLE PROTEIN"/>
    <property type="match status" value="1"/>
</dbReference>
<accession>A0A1E5T2B7</accession>
<dbReference type="AlphaFoldDB" id="A0A1E5T2B7"/>
<feature type="transmembrane region" description="Helical" evidence="16">
    <location>
        <begin position="154"/>
        <end position="186"/>
    </location>
</feature>
<evidence type="ECO:0000256" key="10">
    <source>
        <dbReference type="ARBA" id="ARBA00033270"/>
    </source>
</evidence>
<comment type="subcellular location">
    <subcellularLocation>
        <location evidence="1">Membrane</location>
        <topology evidence="1">Multi-pass membrane protein</topology>
    </subcellularLocation>
</comment>
<keyword evidence="17" id="KW-0132">Cell division</keyword>
<evidence type="ECO:0000256" key="7">
    <source>
        <dbReference type="ARBA" id="ARBA00022989"/>
    </source>
</evidence>
<evidence type="ECO:0000256" key="14">
    <source>
        <dbReference type="ARBA" id="ARBA00044770"/>
    </source>
</evidence>
<dbReference type="Proteomes" id="UP000095552">
    <property type="component" value="Unassembled WGS sequence"/>
</dbReference>
<dbReference type="GO" id="GO:0051301">
    <property type="term" value="P:cell division"/>
    <property type="evidence" value="ECO:0007669"/>
    <property type="project" value="UniProtKB-KW"/>
</dbReference>
<keyword evidence="3" id="KW-0808">Transferase</keyword>
<dbReference type="GO" id="GO:0032153">
    <property type="term" value="C:cell division site"/>
    <property type="evidence" value="ECO:0007669"/>
    <property type="project" value="TreeGrafter"/>
</dbReference>
<feature type="transmembrane region" description="Helical" evidence="16">
    <location>
        <begin position="268"/>
        <end position="294"/>
    </location>
</feature>
<dbReference type="OrthoDB" id="9812661at2"/>
<evidence type="ECO:0000256" key="6">
    <source>
        <dbReference type="ARBA" id="ARBA00022984"/>
    </source>
</evidence>
<feature type="transmembrane region" description="Helical" evidence="16">
    <location>
        <begin position="343"/>
        <end position="364"/>
    </location>
</feature>
<keyword evidence="5" id="KW-0133">Cell shape</keyword>
<keyword evidence="7 16" id="KW-1133">Transmembrane helix</keyword>
<dbReference type="GO" id="GO:0009252">
    <property type="term" value="P:peptidoglycan biosynthetic process"/>
    <property type="evidence" value="ECO:0007669"/>
    <property type="project" value="UniProtKB-KW"/>
</dbReference>
<evidence type="ECO:0000313" key="17">
    <source>
        <dbReference type="EMBL" id="OEK05496.1"/>
    </source>
</evidence>
<evidence type="ECO:0000256" key="16">
    <source>
        <dbReference type="SAM" id="Phobius"/>
    </source>
</evidence>
<evidence type="ECO:0000256" key="12">
    <source>
        <dbReference type="ARBA" id="ARBA00041185"/>
    </source>
</evidence>
<gene>
    <name evidence="17" type="ORF">BFP71_07960</name>
</gene>
<evidence type="ECO:0000256" key="1">
    <source>
        <dbReference type="ARBA" id="ARBA00004141"/>
    </source>
</evidence>
<comment type="similarity">
    <text evidence="11">Belongs to the SEDS family. FtsW subfamily.</text>
</comment>
<dbReference type="EC" id="2.4.99.28" evidence="14"/>
<keyword evidence="4 16" id="KW-0812">Transmembrane</keyword>
<feature type="transmembrane region" description="Helical" evidence="16">
    <location>
        <begin position="52"/>
        <end position="69"/>
    </location>
</feature>
<keyword evidence="6" id="KW-0573">Peptidoglycan synthesis</keyword>
<feature type="transmembrane region" description="Helical" evidence="16">
    <location>
        <begin position="193"/>
        <end position="211"/>
    </location>
</feature>
<keyword evidence="2" id="KW-0328">Glycosyltransferase</keyword>
<dbReference type="GO" id="GO:0005886">
    <property type="term" value="C:plasma membrane"/>
    <property type="evidence" value="ECO:0007669"/>
    <property type="project" value="TreeGrafter"/>
</dbReference>
<dbReference type="PANTHER" id="PTHR30474:SF2">
    <property type="entry name" value="PEPTIDOGLYCAN GLYCOSYLTRANSFERASE FTSW-RELATED"/>
    <property type="match status" value="1"/>
</dbReference>
<keyword evidence="18" id="KW-1185">Reference proteome</keyword>
<feature type="transmembrane region" description="Helical" evidence="16">
    <location>
        <begin position="81"/>
        <end position="98"/>
    </location>
</feature>
<organism evidence="17 18">
    <name type="scientific">Roseivirga misakiensis</name>
    <dbReference type="NCBI Taxonomy" id="1563681"/>
    <lineage>
        <taxon>Bacteria</taxon>
        <taxon>Pseudomonadati</taxon>
        <taxon>Bacteroidota</taxon>
        <taxon>Cytophagia</taxon>
        <taxon>Cytophagales</taxon>
        <taxon>Roseivirgaceae</taxon>
        <taxon>Roseivirga</taxon>
    </lineage>
</organism>
<proteinExistence type="inferred from homology"/>
<feature type="transmembrane region" description="Helical" evidence="16">
    <location>
        <begin position="17"/>
        <end position="40"/>
    </location>
</feature>
<evidence type="ECO:0000256" key="2">
    <source>
        <dbReference type="ARBA" id="ARBA00022676"/>
    </source>
</evidence>